<feature type="coiled-coil region" evidence="1">
    <location>
        <begin position="8"/>
        <end position="38"/>
    </location>
</feature>
<sequence length="269" mass="30954">MWAGFTGEKTAEEAKEKYERAKQRYEEFKSEFESKVEQITKSINETIIRINSLKTYYFDYLLVEFKHVISRVKGLQIKEHEELDGELIYTYEHDRLKGRSQIIKIDFDTHRFKNTVKAIITLGFATRKAANQSLQEAEAYDCSVSECIEKMKGELAKLENINIAILNVLSYFQCIINMAEHCIDRLKHSFAMLKNMHLVLSLPIVGGRYDGDRLPSVQLKTFELTHNLMKSLLKMSKSKYINANGDIQEGEVSAARKYASHISALPIAV</sequence>
<evidence type="ECO:0000313" key="2">
    <source>
        <dbReference type="EMBL" id="MPM64756.1"/>
    </source>
</evidence>
<organism evidence="2">
    <name type="scientific">bioreactor metagenome</name>
    <dbReference type="NCBI Taxonomy" id="1076179"/>
    <lineage>
        <taxon>unclassified sequences</taxon>
        <taxon>metagenomes</taxon>
        <taxon>ecological metagenomes</taxon>
    </lineage>
</organism>
<comment type="caution">
    <text evidence="2">The sequence shown here is derived from an EMBL/GenBank/DDBJ whole genome shotgun (WGS) entry which is preliminary data.</text>
</comment>
<keyword evidence="1" id="KW-0175">Coiled coil</keyword>
<accession>A0A645BHV7</accession>
<dbReference type="EMBL" id="VSSQ01020131">
    <property type="protein sequence ID" value="MPM64756.1"/>
    <property type="molecule type" value="Genomic_DNA"/>
</dbReference>
<evidence type="ECO:0000256" key="1">
    <source>
        <dbReference type="SAM" id="Coils"/>
    </source>
</evidence>
<reference evidence="2" key="1">
    <citation type="submission" date="2019-08" db="EMBL/GenBank/DDBJ databases">
        <authorList>
            <person name="Kucharzyk K."/>
            <person name="Murdoch R.W."/>
            <person name="Higgins S."/>
            <person name="Loffler F."/>
        </authorList>
    </citation>
    <scope>NUCLEOTIDE SEQUENCE</scope>
</reference>
<gene>
    <name evidence="2" type="ORF">SDC9_111645</name>
</gene>
<name>A0A645BHV7_9ZZZZ</name>
<proteinExistence type="predicted"/>
<protein>
    <submittedName>
        <fullName evidence="2">Uncharacterized protein</fullName>
    </submittedName>
</protein>
<dbReference type="AlphaFoldDB" id="A0A645BHV7"/>